<dbReference type="InParanoid" id="A0A090N441"/>
<feature type="compositionally biased region" description="Basic and acidic residues" evidence="11">
    <location>
        <begin position="104"/>
        <end position="113"/>
    </location>
</feature>
<dbReference type="PROSITE" id="PS00108">
    <property type="entry name" value="PROTEIN_KINASE_ST"/>
    <property type="match status" value="1"/>
</dbReference>
<dbReference type="GO" id="GO:0005524">
    <property type="term" value="F:ATP binding"/>
    <property type="evidence" value="ECO:0007669"/>
    <property type="project" value="UniProtKB-UniRule"/>
</dbReference>
<reference evidence="13 14" key="2">
    <citation type="journal article" date="2014" name="BMC Genomics">
        <title>An improved genome of the model marine alga Ostreococcus tauri unfolds by assessing Illumina de novo assemblies.</title>
        <authorList>
            <person name="Blanc-Mathieu R."/>
            <person name="Verhelst B."/>
            <person name="Derelle E."/>
            <person name="Rombauts S."/>
            <person name="Bouget F.Y."/>
            <person name="Carre I."/>
            <person name="Chateau A."/>
            <person name="Eyre-Walker A."/>
            <person name="Grimsley N."/>
            <person name="Moreau H."/>
            <person name="Piegu B."/>
            <person name="Rivals E."/>
            <person name="Schackwitz W."/>
            <person name="Van de Peer Y."/>
            <person name="Piganeau G."/>
        </authorList>
    </citation>
    <scope>NUCLEOTIDE SEQUENCE [LARGE SCALE GENOMIC DNA]</scope>
    <source>
        <strain evidence="14">OTTH 0595 / CCAP 157/2 / RCC745</strain>
    </source>
</reference>
<feature type="compositionally biased region" description="Basic and acidic residues" evidence="11">
    <location>
        <begin position="11"/>
        <end position="21"/>
    </location>
</feature>
<evidence type="ECO:0000256" key="10">
    <source>
        <dbReference type="RuleBase" id="RU361165"/>
    </source>
</evidence>
<dbReference type="Pfam" id="PF00069">
    <property type="entry name" value="Pkinase"/>
    <property type="match status" value="1"/>
</dbReference>
<dbReference type="InterPro" id="IPR017441">
    <property type="entry name" value="Protein_kinase_ATP_BS"/>
</dbReference>
<evidence type="ECO:0000313" key="14">
    <source>
        <dbReference type="Proteomes" id="UP000009170"/>
    </source>
</evidence>
<feature type="compositionally biased region" description="Acidic residues" evidence="11">
    <location>
        <begin position="82"/>
        <end position="91"/>
    </location>
</feature>
<evidence type="ECO:0000256" key="5">
    <source>
        <dbReference type="ARBA" id="ARBA00022679"/>
    </source>
</evidence>
<evidence type="ECO:0000256" key="11">
    <source>
        <dbReference type="SAM" id="MobiDB-lite"/>
    </source>
</evidence>
<dbReference type="Proteomes" id="UP000009170">
    <property type="component" value="Unassembled WGS sequence"/>
</dbReference>
<evidence type="ECO:0000256" key="7">
    <source>
        <dbReference type="ARBA" id="ARBA00022777"/>
    </source>
</evidence>
<dbReference type="InterPro" id="IPR008271">
    <property type="entry name" value="Ser/Thr_kinase_AS"/>
</dbReference>
<sequence>MDGETTPSPGDDGRARARGDGGDGGARASESGGDARSMRSGRRRERADASSLDAGEMSTTEDEDSACGSESSSAATGTTDGSESDDWDGSDADGGRRRSRRREHAGGDDDVVRAARTKRRKARKERERRRESGGEAKKAVTSKFAVCGTVFEVDAKYAPIKPVGKGAYGVVCSAREVETNRKVAIKKIVNVFENVVDAKRTLREIKLLRHLRHENVIDIIDCVRPEAMDAFEDVYLMYDLMDTDLYQIIRSSQSLTDEHCQYFLYQILRGLKYIHSADVLHRDLKPGNLLLNANCDLKICDFGLARTALVDAEASEFMTEYVVTRWYRAPELLLSCAEYTSAIDVWSVGCIFAELLGRKTLFPGKDYVHQLNLIMRVIGTPRDDSELDFINNEKARRYIKSLPVTARCNFRKLFPNASPKAVDLVDKMLVLDPARRITVEDALAHPYLESLHDEVDEPCAETPFTFNFEEDGRYLTGTDIRELIYTELCSLSDEFEVKMQQLSLRSDTDSSTFAV</sequence>
<comment type="cofactor">
    <cofactor evidence="1 10">
        <name>Mg(2+)</name>
        <dbReference type="ChEBI" id="CHEBI:18420"/>
    </cofactor>
</comment>
<dbReference type="EMBL" id="CAID01000009">
    <property type="protein sequence ID" value="CEF99208.1"/>
    <property type="molecule type" value="Genomic_DNA"/>
</dbReference>
<feature type="domain" description="Protein kinase" evidence="12">
    <location>
        <begin position="157"/>
        <end position="448"/>
    </location>
</feature>
<dbReference type="STRING" id="70448.A0A090N441"/>
<dbReference type="FunFam" id="1.10.510.10:FF:000013">
    <property type="entry name" value="Mitogen-activated protein kinase"/>
    <property type="match status" value="1"/>
</dbReference>
<dbReference type="PRINTS" id="PR01773">
    <property type="entry name" value="P38MAPKINASE"/>
</dbReference>
<dbReference type="FunFam" id="3.30.200.20:FF:000046">
    <property type="entry name" value="Mitogen-activated protein kinase"/>
    <property type="match status" value="1"/>
</dbReference>
<evidence type="ECO:0000256" key="3">
    <source>
        <dbReference type="ARBA" id="ARBA00012411"/>
    </source>
</evidence>
<keyword evidence="8 9" id="KW-0067">ATP-binding</keyword>
<dbReference type="Gene3D" id="3.30.200.20">
    <property type="entry name" value="Phosphorylase Kinase, domain 1"/>
    <property type="match status" value="1"/>
</dbReference>
<dbReference type="InterPro" id="IPR011009">
    <property type="entry name" value="Kinase-like_dom_sf"/>
</dbReference>
<evidence type="ECO:0000256" key="2">
    <source>
        <dbReference type="ARBA" id="ARBA00008832"/>
    </source>
</evidence>
<keyword evidence="5 10" id="KW-0808">Transferase</keyword>
<keyword evidence="10" id="KW-0460">Magnesium</keyword>
<dbReference type="GO" id="GO:0004707">
    <property type="term" value="F:MAP kinase activity"/>
    <property type="evidence" value="ECO:0007669"/>
    <property type="project" value="UniProtKB-EC"/>
</dbReference>
<comment type="activity regulation">
    <text evidence="10">Activated by threonine and tyrosine phosphorylation.</text>
</comment>
<dbReference type="AlphaFoldDB" id="A0A090N441"/>
<dbReference type="SUPFAM" id="SSF56112">
    <property type="entry name" value="Protein kinase-like (PK-like)"/>
    <property type="match status" value="1"/>
</dbReference>
<dbReference type="CDD" id="cd07858">
    <property type="entry name" value="STKc_TEY_MAPK"/>
    <property type="match status" value="1"/>
</dbReference>
<proteinExistence type="inferred from homology"/>
<evidence type="ECO:0000256" key="1">
    <source>
        <dbReference type="ARBA" id="ARBA00001946"/>
    </source>
</evidence>
<dbReference type="PROSITE" id="PS01351">
    <property type="entry name" value="MAPK"/>
    <property type="match status" value="1"/>
</dbReference>
<evidence type="ECO:0000256" key="4">
    <source>
        <dbReference type="ARBA" id="ARBA00022527"/>
    </source>
</evidence>
<dbReference type="InterPro" id="IPR008352">
    <property type="entry name" value="MAPK_HOG-like"/>
</dbReference>
<gene>
    <name evidence="13" type="ORF">OT_ostta09g04050</name>
</gene>
<comment type="similarity">
    <text evidence="10">Belongs to the protein kinase superfamily. Ser/Thr protein kinase family. MAP kinase subfamily.</text>
</comment>
<dbReference type="InterPro" id="IPR000719">
    <property type="entry name" value="Prot_kinase_dom"/>
</dbReference>
<dbReference type="SMART" id="SM00220">
    <property type="entry name" value="S_TKc"/>
    <property type="match status" value="1"/>
</dbReference>
<dbReference type="Gene3D" id="1.10.510.10">
    <property type="entry name" value="Transferase(Phosphotransferase) domain 1"/>
    <property type="match status" value="1"/>
</dbReference>
<feature type="region of interest" description="Disordered" evidence="11">
    <location>
        <begin position="1"/>
        <end position="135"/>
    </location>
</feature>
<comment type="similarity">
    <text evidence="2">Belongs to the protein kinase superfamily. CMGC Ser/Thr protein kinase family. MAP kinase subfamily.</text>
</comment>
<dbReference type="GeneID" id="9831816"/>
<feature type="compositionally biased region" description="Low complexity" evidence="11">
    <location>
        <begin position="66"/>
        <end position="81"/>
    </location>
</feature>
<feature type="binding site" evidence="9">
    <location>
        <position position="187"/>
    </location>
    <ligand>
        <name>ATP</name>
        <dbReference type="ChEBI" id="CHEBI:30616"/>
    </ligand>
</feature>
<dbReference type="InterPro" id="IPR050117">
    <property type="entry name" value="MAPK"/>
</dbReference>
<dbReference type="OrthoDB" id="192887at2759"/>
<keyword evidence="4 10" id="KW-0723">Serine/threonine-protein kinase</keyword>
<evidence type="ECO:0000256" key="8">
    <source>
        <dbReference type="ARBA" id="ARBA00022840"/>
    </source>
</evidence>
<dbReference type="RefSeq" id="XP_003081390.2">
    <property type="nucleotide sequence ID" value="XM_003081342.2"/>
</dbReference>
<accession>A0A090N441</accession>
<reference evidence="14" key="1">
    <citation type="journal article" date="2006" name="Proc. Natl. Acad. Sci. U.S.A.">
        <title>Genome analysis of the smallest free-living eukaryote Ostreococcus tauri unveils many unique features.</title>
        <authorList>
            <person name="Derelle E."/>
            <person name="Ferraz C."/>
            <person name="Rombauts S."/>
            <person name="Rouze P."/>
            <person name="Worden A.Z."/>
            <person name="Robbens S."/>
            <person name="Partensky F."/>
            <person name="Degroeve S."/>
            <person name="Echeynie S."/>
            <person name="Cooke R."/>
            <person name="Saeys Y."/>
            <person name="Wuyts J."/>
            <person name="Jabbari K."/>
            <person name="Bowler C."/>
            <person name="Panaud O."/>
            <person name="Piegu B."/>
            <person name="Ball S.G."/>
            <person name="Ral J.-P."/>
            <person name="Bouget F.-Y."/>
            <person name="Piganeau G."/>
            <person name="De Baets B."/>
            <person name="Picard A."/>
            <person name="Delseny M."/>
            <person name="Demaille J."/>
            <person name="Van de Peer Y."/>
            <person name="Moreau H."/>
        </authorList>
    </citation>
    <scope>NUCLEOTIDE SEQUENCE [LARGE SCALE GENOMIC DNA]</scope>
    <source>
        <strain evidence="14">OTTH 0595 / CCAP 157/2 / RCC745</strain>
    </source>
</reference>
<dbReference type="PANTHER" id="PTHR24055">
    <property type="entry name" value="MITOGEN-ACTIVATED PROTEIN KINASE"/>
    <property type="match status" value="1"/>
</dbReference>
<evidence type="ECO:0000259" key="12">
    <source>
        <dbReference type="PROSITE" id="PS50011"/>
    </source>
</evidence>
<protein>
    <recommendedName>
        <fullName evidence="3 10">Mitogen-activated protein kinase</fullName>
        <ecNumber evidence="3 10">2.7.11.24</ecNumber>
    </recommendedName>
</protein>
<organism evidence="13 14">
    <name type="scientific">Ostreococcus tauri</name>
    <name type="common">Marine green alga</name>
    <dbReference type="NCBI Taxonomy" id="70448"/>
    <lineage>
        <taxon>Eukaryota</taxon>
        <taxon>Viridiplantae</taxon>
        <taxon>Chlorophyta</taxon>
        <taxon>Mamiellophyceae</taxon>
        <taxon>Mamiellales</taxon>
        <taxon>Bathycoccaceae</taxon>
        <taxon>Ostreococcus</taxon>
    </lineage>
</organism>
<comment type="catalytic activity">
    <reaction evidence="10">
        <text>L-threonyl-[protein] + ATP = O-phospho-L-threonyl-[protein] + ADP + H(+)</text>
        <dbReference type="Rhea" id="RHEA:46608"/>
        <dbReference type="Rhea" id="RHEA-COMP:11060"/>
        <dbReference type="Rhea" id="RHEA-COMP:11605"/>
        <dbReference type="ChEBI" id="CHEBI:15378"/>
        <dbReference type="ChEBI" id="CHEBI:30013"/>
        <dbReference type="ChEBI" id="CHEBI:30616"/>
        <dbReference type="ChEBI" id="CHEBI:61977"/>
        <dbReference type="ChEBI" id="CHEBI:456216"/>
        <dbReference type="EC" id="2.7.11.24"/>
    </reaction>
</comment>
<dbReference type="PROSITE" id="PS50011">
    <property type="entry name" value="PROTEIN_KINASE_DOM"/>
    <property type="match status" value="1"/>
</dbReference>
<dbReference type="EC" id="2.7.11.24" evidence="3 10"/>
<comment type="caution">
    <text evidence="13">The sequence shown here is derived from an EMBL/GenBank/DDBJ whole genome shotgun (WGS) entry which is preliminary data.</text>
</comment>
<feature type="compositionally biased region" description="Basic and acidic residues" evidence="11">
    <location>
        <begin position="124"/>
        <end position="135"/>
    </location>
</feature>
<evidence type="ECO:0000313" key="13">
    <source>
        <dbReference type="EMBL" id="CEF99208.1"/>
    </source>
</evidence>
<dbReference type="InterPro" id="IPR003527">
    <property type="entry name" value="MAP_kinase_CS"/>
</dbReference>
<dbReference type="KEGG" id="ota:OT_ostta09g04050"/>
<evidence type="ECO:0000256" key="9">
    <source>
        <dbReference type="PROSITE-ProRule" id="PRU10141"/>
    </source>
</evidence>
<keyword evidence="14" id="KW-1185">Reference proteome</keyword>
<dbReference type="PROSITE" id="PS00107">
    <property type="entry name" value="PROTEIN_KINASE_ATP"/>
    <property type="match status" value="1"/>
</dbReference>
<feature type="compositionally biased region" description="Low complexity" evidence="11">
    <location>
        <begin position="26"/>
        <end position="35"/>
    </location>
</feature>
<name>A0A090N441_OSTTA</name>
<keyword evidence="6 9" id="KW-0547">Nucleotide-binding</keyword>
<evidence type="ECO:0000256" key="6">
    <source>
        <dbReference type="ARBA" id="ARBA00022741"/>
    </source>
</evidence>
<keyword evidence="7 10" id="KW-0418">Kinase</keyword>
<dbReference type="FunCoup" id="A0A090N441">
    <property type="interactions" value="1642"/>
</dbReference>